<evidence type="ECO:0000256" key="8">
    <source>
        <dbReference type="ARBA" id="ARBA00022989"/>
    </source>
</evidence>
<dbReference type="GO" id="GO:0006508">
    <property type="term" value="P:proteolysis"/>
    <property type="evidence" value="ECO:0007669"/>
    <property type="project" value="UniProtKB-KW"/>
</dbReference>
<dbReference type="EMBL" id="MFLY01000050">
    <property type="protein sequence ID" value="OGG72472.1"/>
    <property type="molecule type" value="Genomic_DNA"/>
</dbReference>
<comment type="subcellular location">
    <subcellularLocation>
        <location evidence="2">Membrane</location>
        <topology evidence="2">Multi-pass membrane protein</topology>
    </subcellularLocation>
</comment>
<evidence type="ECO:0000256" key="11">
    <source>
        <dbReference type="SAM" id="Phobius"/>
    </source>
</evidence>
<keyword evidence="7" id="KW-0862">Zinc</keyword>
<keyword evidence="6" id="KW-0378">Hydrolase</keyword>
<feature type="transmembrane region" description="Helical" evidence="11">
    <location>
        <begin position="288"/>
        <end position="309"/>
    </location>
</feature>
<keyword evidence="10 11" id="KW-0472">Membrane</keyword>
<comment type="similarity">
    <text evidence="3">Belongs to the peptidase M50B family.</text>
</comment>
<dbReference type="InterPro" id="IPR036034">
    <property type="entry name" value="PDZ_sf"/>
</dbReference>
<protein>
    <recommendedName>
        <fullName evidence="12">Peptidase M50 domain-containing protein</fullName>
    </recommendedName>
</protein>
<keyword evidence="4" id="KW-0645">Protease</keyword>
<evidence type="ECO:0000259" key="12">
    <source>
        <dbReference type="Pfam" id="PF02163"/>
    </source>
</evidence>
<organism evidence="13 14">
    <name type="scientific">Candidatus Kaiserbacteria bacterium RIFCSPLOWO2_01_FULL_53_17</name>
    <dbReference type="NCBI Taxonomy" id="1798511"/>
    <lineage>
        <taxon>Bacteria</taxon>
        <taxon>Candidatus Kaiseribacteriota</taxon>
    </lineage>
</organism>
<dbReference type="Pfam" id="PF02163">
    <property type="entry name" value="Peptidase_M50"/>
    <property type="match status" value="1"/>
</dbReference>
<dbReference type="PANTHER" id="PTHR42837">
    <property type="entry name" value="REGULATOR OF SIGMA-E PROTEASE RSEP"/>
    <property type="match status" value="1"/>
</dbReference>
<dbReference type="Proteomes" id="UP000177306">
    <property type="component" value="Unassembled WGS sequence"/>
</dbReference>
<dbReference type="GO" id="GO:0004222">
    <property type="term" value="F:metalloendopeptidase activity"/>
    <property type="evidence" value="ECO:0007669"/>
    <property type="project" value="InterPro"/>
</dbReference>
<dbReference type="InterPro" id="IPR004387">
    <property type="entry name" value="Pept_M50_Zn"/>
</dbReference>
<dbReference type="CDD" id="cd06163">
    <property type="entry name" value="S2P-M50_PDZ_RseP-like"/>
    <property type="match status" value="1"/>
</dbReference>
<feature type="transmembrane region" description="Helical" evidence="11">
    <location>
        <begin position="244"/>
        <end position="268"/>
    </location>
</feature>
<evidence type="ECO:0000256" key="1">
    <source>
        <dbReference type="ARBA" id="ARBA00001947"/>
    </source>
</evidence>
<evidence type="ECO:0000256" key="10">
    <source>
        <dbReference type="ARBA" id="ARBA00023136"/>
    </source>
</evidence>
<evidence type="ECO:0000313" key="13">
    <source>
        <dbReference type="EMBL" id="OGG72472.1"/>
    </source>
</evidence>
<feature type="domain" description="Peptidase M50" evidence="12">
    <location>
        <begin position="6"/>
        <end position="351"/>
    </location>
</feature>
<evidence type="ECO:0000313" key="14">
    <source>
        <dbReference type="Proteomes" id="UP000177306"/>
    </source>
</evidence>
<evidence type="ECO:0000256" key="2">
    <source>
        <dbReference type="ARBA" id="ARBA00004141"/>
    </source>
</evidence>
<dbReference type="PANTHER" id="PTHR42837:SF2">
    <property type="entry name" value="MEMBRANE METALLOPROTEASE ARASP2, CHLOROPLASTIC-RELATED"/>
    <property type="match status" value="1"/>
</dbReference>
<evidence type="ECO:0000256" key="5">
    <source>
        <dbReference type="ARBA" id="ARBA00022692"/>
    </source>
</evidence>
<comment type="caution">
    <text evidence="13">The sequence shown here is derived from an EMBL/GenBank/DDBJ whole genome shotgun (WGS) entry which is preliminary data.</text>
</comment>
<evidence type="ECO:0000256" key="9">
    <source>
        <dbReference type="ARBA" id="ARBA00023049"/>
    </source>
</evidence>
<proteinExistence type="inferred from homology"/>
<feature type="transmembrane region" description="Helical" evidence="11">
    <location>
        <begin position="94"/>
        <end position="117"/>
    </location>
</feature>
<dbReference type="SUPFAM" id="SSF50156">
    <property type="entry name" value="PDZ domain-like"/>
    <property type="match status" value="1"/>
</dbReference>
<evidence type="ECO:0000256" key="4">
    <source>
        <dbReference type="ARBA" id="ARBA00022670"/>
    </source>
</evidence>
<name>A0A1F6EGQ5_9BACT</name>
<evidence type="ECO:0000256" key="7">
    <source>
        <dbReference type="ARBA" id="ARBA00022833"/>
    </source>
</evidence>
<comment type="cofactor">
    <cofactor evidence="1">
        <name>Zn(2+)</name>
        <dbReference type="ChEBI" id="CHEBI:29105"/>
    </cofactor>
</comment>
<dbReference type="AlphaFoldDB" id="A0A1F6EGQ5"/>
<evidence type="ECO:0000256" key="3">
    <source>
        <dbReference type="ARBA" id="ARBA00007931"/>
    </source>
</evidence>
<sequence length="366" mass="38339">MSIVIFIVSLAVLILVHEFGHFVTAKKAGIRVDEFGIGFPPKLFGKKYGETEYSFNLIPFGGFVRIFGENPDEEAAAGPDKARSFAHAPKMTQAAVIGAGVFFNFLLAWLLISAGFISGMPVSVASAPANAPVRDARVVVTSVEEGSPAEEAGLAVGDALRRLETAGERYENPSVAGIQDFVARHGGEEIAVAYTRGKEEGEARAVPEVGVFGDTPAIGIAMDEIGIVELLPHRALYEGLKMSLGLTGAIAAAFGGLIADAFTGNLAFETLTGPVGIVGLIGDAAGLGVAYLLSFVAFISLNLAVLNLLPIPALDGGRLFFLLIETVKGSRLSPKFVNTAHTAGFIALILLMLAITWNDVARIVAN</sequence>
<keyword evidence="8 11" id="KW-1133">Transmembrane helix</keyword>
<accession>A0A1F6EGQ5</accession>
<reference evidence="13 14" key="1">
    <citation type="journal article" date="2016" name="Nat. Commun.">
        <title>Thousands of microbial genomes shed light on interconnected biogeochemical processes in an aquifer system.</title>
        <authorList>
            <person name="Anantharaman K."/>
            <person name="Brown C.T."/>
            <person name="Hug L.A."/>
            <person name="Sharon I."/>
            <person name="Castelle C.J."/>
            <person name="Probst A.J."/>
            <person name="Thomas B.C."/>
            <person name="Singh A."/>
            <person name="Wilkins M.J."/>
            <person name="Karaoz U."/>
            <person name="Brodie E.L."/>
            <person name="Williams K.H."/>
            <person name="Hubbard S.S."/>
            <person name="Banfield J.F."/>
        </authorList>
    </citation>
    <scope>NUCLEOTIDE SEQUENCE [LARGE SCALE GENOMIC DNA]</scope>
</reference>
<keyword evidence="5 11" id="KW-0812">Transmembrane</keyword>
<feature type="transmembrane region" description="Helical" evidence="11">
    <location>
        <begin position="336"/>
        <end position="357"/>
    </location>
</feature>
<evidence type="ECO:0000256" key="6">
    <source>
        <dbReference type="ARBA" id="ARBA00022801"/>
    </source>
</evidence>
<gene>
    <name evidence="13" type="ORF">A3A38_02195</name>
</gene>
<dbReference type="InterPro" id="IPR008915">
    <property type="entry name" value="Peptidase_M50"/>
</dbReference>
<dbReference type="Gene3D" id="2.30.42.10">
    <property type="match status" value="1"/>
</dbReference>
<dbReference type="GO" id="GO:0016020">
    <property type="term" value="C:membrane"/>
    <property type="evidence" value="ECO:0007669"/>
    <property type="project" value="UniProtKB-SubCell"/>
</dbReference>
<keyword evidence="9" id="KW-0482">Metalloprotease</keyword>